<dbReference type="Proteomes" id="UP000286134">
    <property type="component" value="Unassembled WGS sequence"/>
</dbReference>
<organism evidence="1 2">
    <name type="scientific">Erysiphe neolycopersici</name>
    <dbReference type="NCBI Taxonomy" id="212602"/>
    <lineage>
        <taxon>Eukaryota</taxon>
        <taxon>Fungi</taxon>
        <taxon>Dikarya</taxon>
        <taxon>Ascomycota</taxon>
        <taxon>Pezizomycotina</taxon>
        <taxon>Leotiomycetes</taxon>
        <taxon>Erysiphales</taxon>
        <taxon>Erysiphaceae</taxon>
        <taxon>Erysiphe</taxon>
    </lineage>
</organism>
<protein>
    <submittedName>
        <fullName evidence="1">Uncharacterized protein</fullName>
    </submittedName>
</protein>
<keyword evidence="2" id="KW-1185">Reference proteome</keyword>
<evidence type="ECO:0000313" key="1">
    <source>
        <dbReference type="EMBL" id="RKF53233.1"/>
    </source>
</evidence>
<name>A0A420H757_9PEZI</name>
<dbReference type="AlphaFoldDB" id="A0A420H757"/>
<dbReference type="EMBL" id="MCFK01010742">
    <property type="protein sequence ID" value="RKF53233.1"/>
    <property type="molecule type" value="Genomic_DNA"/>
</dbReference>
<reference evidence="1 2" key="1">
    <citation type="journal article" date="2018" name="BMC Genomics">
        <title>Comparative genome analyses reveal sequence features reflecting distinct modes of host-adaptation between dicot and monocot powdery mildew.</title>
        <authorList>
            <person name="Wu Y."/>
            <person name="Ma X."/>
            <person name="Pan Z."/>
            <person name="Kale S.D."/>
            <person name="Song Y."/>
            <person name="King H."/>
            <person name="Zhang Q."/>
            <person name="Presley C."/>
            <person name="Deng X."/>
            <person name="Wei C.I."/>
            <person name="Xiao S."/>
        </authorList>
    </citation>
    <scope>NUCLEOTIDE SEQUENCE [LARGE SCALE GENOMIC DNA]</scope>
    <source>
        <strain evidence="1">UMSG2</strain>
    </source>
</reference>
<sequence>MEEYARVSLDPKEAENNYKFEEFTTHISKLSM</sequence>
<proteinExistence type="predicted"/>
<evidence type="ECO:0000313" key="2">
    <source>
        <dbReference type="Proteomes" id="UP000286134"/>
    </source>
</evidence>
<accession>A0A420H757</accession>
<comment type="caution">
    <text evidence="1">The sequence shown here is derived from an EMBL/GenBank/DDBJ whole genome shotgun (WGS) entry which is preliminary data.</text>
</comment>
<gene>
    <name evidence="1" type="ORF">OnM2_107023</name>
</gene>